<sequence>MTNALQAGLRAGIVILAGWAGLAGAAQAQAPGGAPPPPQVTVVTLQADDVTLTSSLPGRVTASAEAELRPQVNGIIIERLFDEGRVVEQGDPLYRIDPRTYEAAVAQAEASLAQAQAQSDAAERDAKRIGTLRDRSVATQQAEDSAISARDAAAAAVKAAQAALDVAKLDLERTTVSAPLDGVIGLAQASQGQLVTAGQQMPMAVIRRIDPVLVDVTQSAADIVRWQRQGAAASLPKGAGHHVSLRLADGSIYEHTGSLTGAEPHVDETTGVVTLRMEFANPDGLLLPGMYVLADIPQALLTDVVLAPQEGVTRDRRGRPIAYVVNAENVVEERPLEIVQDHGNQWVVREGLSAGDRLVVAGLQRIGPGVTVTPEERAAPDAAPPAAAAPPIEPPTEAEAEADAATAPDAATGDADAEGAAPATEGATEAAAEAASDSATDTPAETPADTPATEP</sequence>
<dbReference type="EMBL" id="CP025583">
    <property type="protein sequence ID" value="AUM74967.1"/>
    <property type="molecule type" value="Genomic_DNA"/>
</dbReference>
<proteinExistence type="inferred from homology"/>
<dbReference type="Gene3D" id="1.10.287.470">
    <property type="entry name" value="Helix hairpin bin"/>
    <property type="match status" value="1"/>
</dbReference>
<dbReference type="InterPro" id="IPR058627">
    <property type="entry name" value="MdtA-like_C"/>
</dbReference>
<keyword evidence="10" id="KW-1185">Reference proteome</keyword>
<accession>A0A2K9MH45</accession>
<dbReference type="GO" id="GO:0022857">
    <property type="term" value="F:transmembrane transporter activity"/>
    <property type="evidence" value="ECO:0007669"/>
    <property type="project" value="InterPro"/>
</dbReference>
<organism evidence="9 10">
    <name type="scientific">Paracoccus jeotgali</name>
    <dbReference type="NCBI Taxonomy" id="2065379"/>
    <lineage>
        <taxon>Bacteria</taxon>
        <taxon>Pseudomonadati</taxon>
        <taxon>Pseudomonadota</taxon>
        <taxon>Alphaproteobacteria</taxon>
        <taxon>Rhodobacterales</taxon>
        <taxon>Paracoccaceae</taxon>
        <taxon>Paracoccus</taxon>
    </lineage>
</organism>
<feature type="domain" description="Multidrug resistance protein MdtA-like beta-barrel" evidence="7">
    <location>
        <begin position="211"/>
        <end position="296"/>
    </location>
</feature>
<evidence type="ECO:0000259" key="6">
    <source>
        <dbReference type="Pfam" id="PF25917"/>
    </source>
</evidence>
<dbReference type="FunFam" id="2.40.420.20:FF:000001">
    <property type="entry name" value="Efflux RND transporter periplasmic adaptor subunit"/>
    <property type="match status" value="1"/>
</dbReference>
<dbReference type="NCBIfam" id="TIGR01730">
    <property type="entry name" value="RND_mfp"/>
    <property type="match status" value="1"/>
</dbReference>
<gene>
    <name evidence="9" type="ORF">CYR75_12355</name>
</gene>
<feature type="compositionally biased region" description="Low complexity" evidence="3">
    <location>
        <begin position="403"/>
        <end position="455"/>
    </location>
</feature>
<dbReference type="Pfam" id="PF25967">
    <property type="entry name" value="RND-MFP_C"/>
    <property type="match status" value="1"/>
</dbReference>
<dbReference type="GO" id="GO:0046677">
    <property type="term" value="P:response to antibiotic"/>
    <property type="evidence" value="ECO:0007669"/>
    <property type="project" value="TreeGrafter"/>
</dbReference>
<dbReference type="OrthoDB" id="9816569at2"/>
<evidence type="ECO:0000313" key="10">
    <source>
        <dbReference type="Proteomes" id="UP000234882"/>
    </source>
</evidence>
<dbReference type="InterPro" id="IPR058624">
    <property type="entry name" value="MdtA-like_HH"/>
</dbReference>
<dbReference type="Proteomes" id="UP000234882">
    <property type="component" value="Chromosome"/>
</dbReference>
<feature type="chain" id="PRO_5014791589" evidence="4">
    <location>
        <begin position="29"/>
        <end position="455"/>
    </location>
</feature>
<dbReference type="Gene3D" id="2.40.420.20">
    <property type="match status" value="1"/>
</dbReference>
<dbReference type="RefSeq" id="WP_101500312.1">
    <property type="nucleotide sequence ID" value="NZ_CP025583.1"/>
</dbReference>
<comment type="similarity">
    <text evidence="2">Belongs to the membrane fusion protein (MFP) (TC 8.A.1) family.</text>
</comment>
<reference evidence="10" key="1">
    <citation type="submission" date="2017-12" db="EMBL/GenBank/DDBJ databases">
        <title>Genomic analysis of Paracoccus sp. CBA4604.</title>
        <authorList>
            <person name="Roh S.W."/>
            <person name="Kim J.Y."/>
            <person name="Kim J.S."/>
        </authorList>
    </citation>
    <scope>NUCLEOTIDE SEQUENCE [LARGE SCALE GENOMIC DNA]</scope>
    <source>
        <strain evidence="10">CBA4604</strain>
    </source>
</reference>
<keyword evidence="4" id="KW-0732">Signal</keyword>
<evidence type="ECO:0000256" key="3">
    <source>
        <dbReference type="SAM" id="MobiDB-lite"/>
    </source>
</evidence>
<protein>
    <submittedName>
        <fullName evidence="9">Efflux RND transporter periplasmic adaptor subunit</fullName>
    </submittedName>
</protein>
<dbReference type="Pfam" id="PF25917">
    <property type="entry name" value="BSH_RND"/>
    <property type="match status" value="1"/>
</dbReference>
<dbReference type="Gene3D" id="2.40.50.100">
    <property type="match status" value="1"/>
</dbReference>
<feature type="signal peptide" evidence="4">
    <location>
        <begin position="1"/>
        <end position="28"/>
    </location>
</feature>
<evidence type="ECO:0000259" key="7">
    <source>
        <dbReference type="Pfam" id="PF25944"/>
    </source>
</evidence>
<dbReference type="Pfam" id="PF25944">
    <property type="entry name" value="Beta-barrel_RND"/>
    <property type="match status" value="1"/>
</dbReference>
<dbReference type="Gene3D" id="2.40.30.170">
    <property type="match status" value="1"/>
</dbReference>
<evidence type="ECO:0000256" key="2">
    <source>
        <dbReference type="ARBA" id="ARBA00009477"/>
    </source>
</evidence>
<feature type="domain" description="Multidrug resistance protein MdtA-like alpha-helical hairpin" evidence="5">
    <location>
        <begin position="105"/>
        <end position="173"/>
    </location>
</feature>
<dbReference type="InterPro" id="IPR058625">
    <property type="entry name" value="MdtA-like_BSH"/>
</dbReference>
<evidence type="ECO:0000256" key="1">
    <source>
        <dbReference type="ARBA" id="ARBA00004196"/>
    </source>
</evidence>
<dbReference type="InterPro" id="IPR058626">
    <property type="entry name" value="MdtA-like_b-barrel"/>
</dbReference>
<dbReference type="KEGG" id="paru:CYR75_12355"/>
<dbReference type="PANTHER" id="PTHR30158:SF3">
    <property type="entry name" value="MULTIDRUG EFFLUX PUMP SUBUNIT ACRA-RELATED"/>
    <property type="match status" value="1"/>
</dbReference>
<comment type="subcellular location">
    <subcellularLocation>
        <location evidence="1">Cell envelope</location>
    </subcellularLocation>
</comment>
<evidence type="ECO:0000259" key="8">
    <source>
        <dbReference type="Pfam" id="PF25967"/>
    </source>
</evidence>
<dbReference type="SUPFAM" id="SSF111369">
    <property type="entry name" value="HlyD-like secretion proteins"/>
    <property type="match status" value="1"/>
</dbReference>
<dbReference type="GO" id="GO:0015721">
    <property type="term" value="P:bile acid and bile salt transport"/>
    <property type="evidence" value="ECO:0007669"/>
    <property type="project" value="TreeGrafter"/>
</dbReference>
<feature type="region of interest" description="Disordered" evidence="3">
    <location>
        <begin position="374"/>
        <end position="455"/>
    </location>
</feature>
<evidence type="ECO:0000313" key="9">
    <source>
        <dbReference type="EMBL" id="AUM74967.1"/>
    </source>
</evidence>
<dbReference type="PANTHER" id="PTHR30158">
    <property type="entry name" value="ACRA/E-RELATED COMPONENT OF DRUG EFFLUX TRANSPORTER"/>
    <property type="match status" value="1"/>
</dbReference>
<feature type="domain" description="Multidrug resistance protein MdtA-like C-terminal permuted SH3" evidence="8">
    <location>
        <begin position="303"/>
        <end position="365"/>
    </location>
</feature>
<dbReference type="InterPro" id="IPR006143">
    <property type="entry name" value="RND_pump_MFP"/>
</dbReference>
<feature type="domain" description="Multidrug resistance protein MdtA-like barrel-sandwich hybrid" evidence="6">
    <location>
        <begin position="66"/>
        <end position="206"/>
    </location>
</feature>
<evidence type="ECO:0000256" key="4">
    <source>
        <dbReference type="SAM" id="SignalP"/>
    </source>
</evidence>
<dbReference type="AlphaFoldDB" id="A0A2K9MH45"/>
<dbReference type="Pfam" id="PF25876">
    <property type="entry name" value="HH_MFP_RND"/>
    <property type="match status" value="1"/>
</dbReference>
<name>A0A2K9MH45_9RHOB</name>
<evidence type="ECO:0000259" key="5">
    <source>
        <dbReference type="Pfam" id="PF25876"/>
    </source>
</evidence>
<dbReference type="GO" id="GO:0005886">
    <property type="term" value="C:plasma membrane"/>
    <property type="evidence" value="ECO:0007669"/>
    <property type="project" value="UniProtKB-SubCell"/>
</dbReference>